<name>A0AA47LQP1_9GAMM</name>
<dbReference type="AlphaFoldDB" id="A0AA47LQP1"/>
<dbReference type="PANTHER" id="PTHR11122:SF13">
    <property type="entry name" value="GLUCOSE-6-PHOSPHATE 1-EPIMERASE"/>
    <property type="match status" value="1"/>
</dbReference>
<feature type="active site" evidence="5">
    <location>
        <position position="163"/>
    </location>
</feature>
<evidence type="ECO:0000313" key="7">
    <source>
        <dbReference type="Proteomes" id="UP001164748"/>
    </source>
</evidence>
<dbReference type="Pfam" id="PF01263">
    <property type="entry name" value="Aldose_epim"/>
    <property type="match status" value="1"/>
</dbReference>
<dbReference type="CDD" id="cd09020">
    <property type="entry name" value="D-hex-6-P-epi_like"/>
    <property type="match status" value="1"/>
</dbReference>
<organism evidence="6 7">
    <name type="scientific">Salinivibrio kushneri</name>
    <dbReference type="NCBI Taxonomy" id="1908198"/>
    <lineage>
        <taxon>Bacteria</taxon>
        <taxon>Pseudomonadati</taxon>
        <taxon>Pseudomonadota</taxon>
        <taxon>Gammaproteobacteria</taxon>
        <taxon>Vibrionales</taxon>
        <taxon>Vibrionaceae</taxon>
        <taxon>Salinivibrio</taxon>
    </lineage>
</organism>
<comment type="similarity">
    <text evidence="2 4">Belongs to the glucose-6-phosphate 1-epimerase family.</text>
</comment>
<dbReference type="GO" id="GO:0005975">
    <property type="term" value="P:carbohydrate metabolic process"/>
    <property type="evidence" value="ECO:0007669"/>
    <property type="project" value="InterPro"/>
</dbReference>
<dbReference type="InterPro" id="IPR011013">
    <property type="entry name" value="Gal_mutarotase_sf_dom"/>
</dbReference>
<feature type="active site" evidence="5">
    <location>
        <position position="265"/>
    </location>
</feature>
<sequence length="294" mass="32023">MTSPTLHVERQLSASVDLCYRQSVPILRVTHPACSATISLFGGHLITFAPAGEKSLTWMSDNAIYDANTPLRGGVPICWPWFGHTGQPSHGFARRQMWQLANIEETAKGVTIQLQLSDSDASRALWPHCFHATVTFTLTHHADIALTVTNTDHHPWTMGGALHSYLAVEDSEQANVEGLGCQYLDNFAAGNAVPATGKVTFEEPVDRIYTGANNTLTVTDPVGNRRLKVNNQGATSTVIWNPGQAASIQMADMDDNGYLKFVCVEAAIEQPTQVVQPGQSYTLATQLMDERQSS</sequence>
<dbReference type="PANTHER" id="PTHR11122">
    <property type="entry name" value="APOSPORY-ASSOCIATED PROTEIN C-RELATED"/>
    <property type="match status" value="1"/>
</dbReference>
<dbReference type="RefSeq" id="WP_269578537.1">
    <property type="nucleotide sequence ID" value="NZ_CP114588.1"/>
</dbReference>
<keyword evidence="3 4" id="KW-0413">Isomerase</keyword>
<dbReference type="InterPro" id="IPR008183">
    <property type="entry name" value="Aldose_1/G6P_1-epimerase"/>
</dbReference>
<evidence type="ECO:0000256" key="1">
    <source>
        <dbReference type="ARBA" id="ARBA00001096"/>
    </source>
</evidence>
<evidence type="ECO:0000256" key="2">
    <source>
        <dbReference type="ARBA" id="ARBA00005866"/>
    </source>
</evidence>
<proteinExistence type="inferred from homology"/>
<accession>A0AA47LQP1</accession>
<dbReference type="PIRSF" id="PIRSF016020">
    <property type="entry name" value="PHexose_mutarotase"/>
    <property type="match status" value="1"/>
</dbReference>
<protein>
    <recommendedName>
        <fullName evidence="4">Putative glucose-6-phosphate 1-epimerase</fullName>
        <ecNumber evidence="4">5.1.3.15</ecNumber>
    </recommendedName>
</protein>
<reference evidence="6" key="1">
    <citation type="submission" date="2022-09" db="EMBL/GenBank/DDBJ databases">
        <authorList>
            <person name="Li Z.-J."/>
        </authorList>
    </citation>
    <scope>NUCLEOTIDE SEQUENCE</scope>
    <source>
        <strain evidence="6">TGB11</strain>
    </source>
</reference>
<evidence type="ECO:0000256" key="4">
    <source>
        <dbReference type="PIRNR" id="PIRNR016020"/>
    </source>
</evidence>
<dbReference type="SUPFAM" id="SSF74650">
    <property type="entry name" value="Galactose mutarotase-like"/>
    <property type="match status" value="1"/>
</dbReference>
<dbReference type="InterPro" id="IPR025532">
    <property type="entry name" value="G6P_1-epimerase"/>
</dbReference>
<dbReference type="GO" id="GO:0030246">
    <property type="term" value="F:carbohydrate binding"/>
    <property type="evidence" value="ECO:0007669"/>
    <property type="project" value="UniProtKB-UniRule"/>
</dbReference>
<evidence type="ECO:0000256" key="5">
    <source>
        <dbReference type="PIRSR" id="PIRSR016020-1"/>
    </source>
</evidence>
<evidence type="ECO:0000256" key="3">
    <source>
        <dbReference type="ARBA" id="ARBA00023235"/>
    </source>
</evidence>
<dbReference type="Proteomes" id="UP001164748">
    <property type="component" value="Chromosome"/>
</dbReference>
<gene>
    <name evidence="6" type="ORF">N8M53_09085</name>
</gene>
<evidence type="ECO:0000313" key="6">
    <source>
        <dbReference type="EMBL" id="WBA07979.1"/>
    </source>
</evidence>
<dbReference type="EMBL" id="CP114588">
    <property type="protein sequence ID" value="WBA07979.1"/>
    <property type="molecule type" value="Genomic_DNA"/>
</dbReference>
<dbReference type="EC" id="5.1.3.15" evidence="4"/>
<dbReference type="Gene3D" id="2.70.98.10">
    <property type="match status" value="1"/>
</dbReference>
<dbReference type="GO" id="GO:0047938">
    <property type="term" value="F:glucose-6-phosphate 1-epimerase activity"/>
    <property type="evidence" value="ECO:0007669"/>
    <property type="project" value="UniProtKB-UniRule"/>
</dbReference>
<comment type="catalytic activity">
    <reaction evidence="1">
        <text>alpha-D-glucose 6-phosphate = beta-D-glucose 6-phosphate</text>
        <dbReference type="Rhea" id="RHEA:16249"/>
        <dbReference type="ChEBI" id="CHEBI:58225"/>
        <dbReference type="ChEBI" id="CHEBI:58247"/>
        <dbReference type="EC" id="5.1.3.15"/>
    </reaction>
</comment>
<dbReference type="InterPro" id="IPR014718">
    <property type="entry name" value="GH-type_carb-bd"/>
</dbReference>